<dbReference type="InterPro" id="IPR014036">
    <property type="entry name" value="DeoR-like_C"/>
</dbReference>
<sequence>MLDYASFPDQRQALIKDRLQQNGRVVCVQLAAELNVSEHTIRRDLQELASQGVCKKVYGGAVIQAHTEGSFAQRVDLHADRKQALAKACIRFLNKDAIIFIDTGSTNLAIAQALPHDLPITVVTNAPAIAMALQSHDLCDVILLGGKISKQQGAAIGSSALQQLQTMYFDLCVVGACAVDSNVGLSAFDVEDAQFKQAIIKQSNAVLIAVTEDKLGAVARHKVTTMDSISILVTEANPAKLADFKALDVNIVTPTS</sequence>
<protein>
    <submittedName>
        <fullName evidence="6">DeoR/GlpR family DNA-binding transcription regulator</fullName>
    </submittedName>
</protein>
<dbReference type="PANTHER" id="PTHR30363">
    <property type="entry name" value="HTH-TYPE TRANSCRIPTIONAL REGULATOR SRLR-RELATED"/>
    <property type="match status" value="1"/>
</dbReference>
<reference evidence="7" key="1">
    <citation type="journal article" date="2019" name="Int. J. Syst. Evol. Microbiol.">
        <title>The Global Catalogue of Microorganisms (GCM) 10K type strain sequencing project: providing services to taxonomists for standard genome sequencing and annotation.</title>
        <authorList>
            <consortium name="The Broad Institute Genomics Platform"/>
            <consortium name="The Broad Institute Genome Sequencing Center for Infectious Disease"/>
            <person name="Wu L."/>
            <person name="Ma J."/>
        </authorList>
    </citation>
    <scope>NUCLEOTIDE SEQUENCE [LARGE SCALE GENOMIC DNA]</scope>
    <source>
        <strain evidence="7">KCTC 42730</strain>
    </source>
</reference>
<evidence type="ECO:0000313" key="7">
    <source>
        <dbReference type="Proteomes" id="UP001595453"/>
    </source>
</evidence>
<keyword evidence="2" id="KW-0805">Transcription regulation</keyword>
<dbReference type="InterPro" id="IPR037171">
    <property type="entry name" value="NagB/RpiA_transferase-like"/>
</dbReference>
<dbReference type="PANTHER" id="PTHR30363:SF4">
    <property type="entry name" value="GLYCEROL-3-PHOSPHATE REGULON REPRESSOR"/>
    <property type="match status" value="1"/>
</dbReference>
<dbReference type="Gene3D" id="3.40.50.1360">
    <property type="match status" value="1"/>
</dbReference>
<dbReference type="PROSITE" id="PS00894">
    <property type="entry name" value="HTH_DEOR_1"/>
    <property type="match status" value="1"/>
</dbReference>
<organism evidence="6 7">
    <name type="scientific">Pseudoalteromonas fenneropenaei</name>
    <dbReference type="NCBI Taxonomy" id="1737459"/>
    <lineage>
        <taxon>Bacteria</taxon>
        <taxon>Pseudomonadati</taxon>
        <taxon>Pseudomonadota</taxon>
        <taxon>Gammaproteobacteria</taxon>
        <taxon>Alteromonadales</taxon>
        <taxon>Pseudoalteromonadaceae</taxon>
        <taxon>Pseudoalteromonas</taxon>
    </lineage>
</organism>
<keyword evidence="4" id="KW-0804">Transcription</keyword>
<evidence type="ECO:0000256" key="2">
    <source>
        <dbReference type="ARBA" id="ARBA00023015"/>
    </source>
</evidence>
<dbReference type="Pfam" id="PF00455">
    <property type="entry name" value="DeoRC"/>
    <property type="match status" value="1"/>
</dbReference>
<dbReference type="Gene3D" id="1.10.10.10">
    <property type="entry name" value="Winged helix-like DNA-binding domain superfamily/Winged helix DNA-binding domain"/>
    <property type="match status" value="1"/>
</dbReference>
<dbReference type="SMART" id="SM01134">
    <property type="entry name" value="DeoRC"/>
    <property type="match status" value="1"/>
</dbReference>
<dbReference type="InterPro" id="IPR036388">
    <property type="entry name" value="WH-like_DNA-bd_sf"/>
</dbReference>
<name>A0ABV7CJR8_9GAMM</name>
<keyword evidence="7" id="KW-1185">Reference proteome</keyword>
<evidence type="ECO:0000256" key="1">
    <source>
        <dbReference type="ARBA" id="ARBA00022491"/>
    </source>
</evidence>
<dbReference type="InterPro" id="IPR050313">
    <property type="entry name" value="Carb_Metab_HTH_regulators"/>
</dbReference>
<evidence type="ECO:0000259" key="5">
    <source>
        <dbReference type="PROSITE" id="PS51000"/>
    </source>
</evidence>
<dbReference type="Proteomes" id="UP001595453">
    <property type="component" value="Unassembled WGS sequence"/>
</dbReference>
<keyword evidence="3 6" id="KW-0238">DNA-binding</keyword>
<proteinExistence type="predicted"/>
<dbReference type="Pfam" id="PF08220">
    <property type="entry name" value="HTH_DeoR"/>
    <property type="match status" value="1"/>
</dbReference>
<gene>
    <name evidence="6" type="ORF">ACFOEE_09495</name>
</gene>
<dbReference type="InterPro" id="IPR036390">
    <property type="entry name" value="WH_DNA-bd_sf"/>
</dbReference>
<dbReference type="SMART" id="SM00420">
    <property type="entry name" value="HTH_DEOR"/>
    <property type="match status" value="1"/>
</dbReference>
<keyword evidence="1" id="KW-0678">Repressor</keyword>
<dbReference type="InterPro" id="IPR001034">
    <property type="entry name" value="DeoR_HTH"/>
</dbReference>
<dbReference type="RefSeq" id="WP_377123561.1">
    <property type="nucleotide sequence ID" value="NZ_JBHRSD010000014.1"/>
</dbReference>
<dbReference type="InterPro" id="IPR018356">
    <property type="entry name" value="Tscrpt_reg_HTH_DeoR_CS"/>
</dbReference>
<comment type="caution">
    <text evidence="6">The sequence shown here is derived from an EMBL/GenBank/DDBJ whole genome shotgun (WGS) entry which is preliminary data.</text>
</comment>
<dbReference type="SUPFAM" id="SSF46785">
    <property type="entry name" value="Winged helix' DNA-binding domain"/>
    <property type="match status" value="1"/>
</dbReference>
<feature type="domain" description="HTH deoR-type" evidence="5">
    <location>
        <begin position="8"/>
        <end position="63"/>
    </location>
</feature>
<accession>A0ABV7CJR8</accession>
<dbReference type="PROSITE" id="PS51000">
    <property type="entry name" value="HTH_DEOR_2"/>
    <property type="match status" value="1"/>
</dbReference>
<dbReference type="SUPFAM" id="SSF100950">
    <property type="entry name" value="NagB/RpiA/CoA transferase-like"/>
    <property type="match status" value="1"/>
</dbReference>
<evidence type="ECO:0000313" key="6">
    <source>
        <dbReference type="EMBL" id="MFC3032753.1"/>
    </source>
</evidence>
<evidence type="ECO:0000256" key="4">
    <source>
        <dbReference type="ARBA" id="ARBA00023163"/>
    </source>
</evidence>
<evidence type="ECO:0000256" key="3">
    <source>
        <dbReference type="ARBA" id="ARBA00023125"/>
    </source>
</evidence>
<dbReference type="EMBL" id="JBHRSD010000014">
    <property type="protein sequence ID" value="MFC3032753.1"/>
    <property type="molecule type" value="Genomic_DNA"/>
</dbReference>
<dbReference type="PRINTS" id="PR00037">
    <property type="entry name" value="HTHLACR"/>
</dbReference>
<dbReference type="GO" id="GO:0003677">
    <property type="term" value="F:DNA binding"/>
    <property type="evidence" value="ECO:0007669"/>
    <property type="project" value="UniProtKB-KW"/>
</dbReference>